<keyword evidence="1" id="KW-0285">Flavoprotein</keyword>
<dbReference type="SUPFAM" id="SSF52218">
    <property type="entry name" value="Flavoproteins"/>
    <property type="match status" value="1"/>
</dbReference>
<evidence type="ECO:0000313" key="4">
    <source>
        <dbReference type="EMBL" id="GAB1224580.1"/>
    </source>
</evidence>
<dbReference type="PANTHER" id="PTHR43278">
    <property type="entry name" value="NAD(P)H-DEPENDENT FMN-CONTAINING OXIDOREDUCTASE YWQN-RELATED"/>
    <property type="match status" value="1"/>
</dbReference>
<dbReference type="Proteomes" id="UP001628156">
    <property type="component" value="Unassembled WGS sequence"/>
</dbReference>
<evidence type="ECO:0000256" key="2">
    <source>
        <dbReference type="ARBA" id="ARBA00022643"/>
    </source>
</evidence>
<dbReference type="Gene3D" id="3.40.50.360">
    <property type="match status" value="1"/>
</dbReference>
<keyword evidence="2" id="KW-0288">FMN</keyword>
<dbReference type="Pfam" id="PF03358">
    <property type="entry name" value="FMN_red"/>
    <property type="match status" value="1"/>
</dbReference>
<dbReference type="InterPro" id="IPR029039">
    <property type="entry name" value="Flavoprotein-like_sf"/>
</dbReference>
<comment type="caution">
    <text evidence="4">The sequence shown here is derived from an EMBL/GenBank/DDBJ whole genome shotgun (WGS) entry which is preliminary data.</text>
</comment>
<dbReference type="InterPro" id="IPR051796">
    <property type="entry name" value="ISF_SsuE-like"/>
</dbReference>
<dbReference type="PANTHER" id="PTHR43278:SF4">
    <property type="entry name" value="NAD(P)H-DEPENDENT FMN-CONTAINING OXIDOREDUCTASE YWQN-RELATED"/>
    <property type="match status" value="1"/>
</dbReference>
<organism evidence="4 5">
    <name type="scientific">Entamoeba nuttalli</name>
    <dbReference type="NCBI Taxonomy" id="412467"/>
    <lineage>
        <taxon>Eukaryota</taxon>
        <taxon>Amoebozoa</taxon>
        <taxon>Evosea</taxon>
        <taxon>Archamoebae</taxon>
        <taxon>Mastigamoebida</taxon>
        <taxon>Entamoebidae</taxon>
        <taxon>Entamoeba</taxon>
    </lineage>
</organism>
<name>A0ABQ0DNZ9_9EUKA</name>
<evidence type="ECO:0000256" key="1">
    <source>
        <dbReference type="ARBA" id="ARBA00022630"/>
    </source>
</evidence>
<reference evidence="4 5" key="1">
    <citation type="journal article" date="2019" name="PLoS Negl. Trop. Dis.">
        <title>Whole genome sequencing of Entamoeba nuttalli reveals mammalian host-related molecular signatures and a novel octapeptide-repeat surface protein.</title>
        <authorList>
            <person name="Tanaka M."/>
            <person name="Makiuchi T."/>
            <person name="Komiyama T."/>
            <person name="Shiina T."/>
            <person name="Osaki K."/>
            <person name="Tachibana H."/>
        </authorList>
    </citation>
    <scope>NUCLEOTIDE SEQUENCE [LARGE SCALE GENOMIC DNA]</scope>
    <source>
        <strain evidence="4 5">P19-061405</strain>
    </source>
</reference>
<protein>
    <recommendedName>
        <fullName evidence="3">NADPH-dependent FMN reductase-like domain-containing protein</fullName>
    </recommendedName>
</protein>
<proteinExistence type="predicted"/>
<evidence type="ECO:0000259" key="3">
    <source>
        <dbReference type="Pfam" id="PF03358"/>
    </source>
</evidence>
<accession>A0ABQ0DNZ9</accession>
<dbReference type="EMBL" id="BAAFRS010000208">
    <property type="protein sequence ID" value="GAB1224580.1"/>
    <property type="molecule type" value="Genomic_DNA"/>
</dbReference>
<feature type="domain" description="NADPH-dependent FMN reductase-like" evidence="3">
    <location>
        <begin position="5"/>
        <end position="112"/>
    </location>
</feature>
<gene>
    <name evidence="4" type="ORF">ENUP19_0208G0003</name>
</gene>
<dbReference type="InterPro" id="IPR005025">
    <property type="entry name" value="FMN_Rdtase-like_dom"/>
</dbReference>
<keyword evidence="5" id="KW-1185">Reference proteome</keyword>
<evidence type="ECO:0000313" key="5">
    <source>
        <dbReference type="Proteomes" id="UP001628156"/>
    </source>
</evidence>
<sequence>MTKTQVLVLNGSWNNHGNSAWLINKFLEGLKQEMEIEEKVVNVPRMNPKSCYGCLQCRNKDDFYCVQKDETFELEKDILNTEIVVFAFPIYYFNMPGPIKTLLDRFVPSYDWDNNGLKQNLTPLFKHKRFVCIVNCADVQESFCERGAYAIKETANLYHIAYNELYMVGCDGEGIVEKDIKKQERAINFGKHVGVEHLQSIN</sequence>